<keyword evidence="8 12" id="KW-1133">Transmembrane helix</keyword>
<comment type="subcellular location">
    <subcellularLocation>
        <location evidence="12 13">Cell membrane</location>
        <topology evidence="12 13">Multi-pass membrane protein</topology>
    </subcellularLocation>
    <subcellularLocation>
        <location evidence="1">Membrane</location>
        <topology evidence="1">Multi-pass membrane protein</topology>
    </subcellularLocation>
</comment>
<dbReference type="GO" id="GO:0042777">
    <property type="term" value="P:proton motive force-driven plasma membrane ATP synthesis"/>
    <property type="evidence" value="ECO:0007669"/>
    <property type="project" value="TreeGrafter"/>
</dbReference>
<gene>
    <name evidence="12 14" type="primary">atpB</name>
    <name evidence="14" type="ORF">H2508_11070</name>
</gene>
<feature type="transmembrane region" description="Helical" evidence="12">
    <location>
        <begin position="64"/>
        <end position="82"/>
    </location>
</feature>
<dbReference type="AlphaFoldDB" id="A0A7W2TXA0"/>
<dbReference type="PROSITE" id="PS00449">
    <property type="entry name" value="ATPASE_A"/>
    <property type="match status" value="1"/>
</dbReference>
<dbReference type="RefSeq" id="WP_182173261.1">
    <property type="nucleotide sequence ID" value="NZ_JACFXU010000014.1"/>
</dbReference>
<evidence type="ECO:0000256" key="8">
    <source>
        <dbReference type="ARBA" id="ARBA00022989"/>
    </source>
</evidence>
<dbReference type="EMBL" id="JACFXU010000014">
    <property type="protein sequence ID" value="MBA6413652.1"/>
    <property type="molecule type" value="Genomic_DNA"/>
</dbReference>
<dbReference type="HAMAP" id="MF_01393">
    <property type="entry name" value="ATP_synth_a_bact"/>
    <property type="match status" value="1"/>
</dbReference>
<sequence>MAGENQTVSEYIVHHLTNMTYGELPGGFERHDGSIISEGGAWVLARSGEEVAAMGFNAIHVDSMLWSVGLGILFCWFFRRMALKASTDVPTGWLNAVEVIVSFVDNTVRDTFHGHNKMIAPLALTIFVWVFLMNLMDLLPVDLIPYTLSLMGVEYHKIVASTDPNITMGMALGVFILMLYYSIKVKGFGFAKELSMTPFNHWLFIPVNLFMEVVGLLAKPFSLGLRLFGNMYAGEMIFILIAALFSAGLVWAIPAGLLQMAWAIFHILIITLQAFIFMVLTIVYLSMAHEDH</sequence>
<feature type="transmembrane region" description="Helical" evidence="12">
    <location>
        <begin position="263"/>
        <end position="285"/>
    </location>
</feature>
<evidence type="ECO:0000256" key="12">
    <source>
        <dbReference type="HAMAP-Rule" id="MF_01393"/>
    </source>
</evidence>
<evidence type="ECO:0000313" key="14">
    <source>
        <dbReference type="EMBL" id="MBA6413652.1"/>
    </source>
</evidence>
<evidence type="ECO:0000256" key="11">
    <source>
        <dbReference type="ARBA" id="ARBA00023310"/>
    </source>
</evidence>
<feature type="transmembrane region" description="Helical" evidence="12">
    <location>
        <begin position="203"/>
        <end position="225"/>
    </location>
</feature>
<name>A0A7W2TXA0_9GAMM</name>
<dbReference type="Proteomes" id="UP000539350">
    <property type="component" value="Unassembled WGS sequence"/>
</dbReference>
<keyword evidence="9 12" id="KW-0406">Ion transport</keyword>
<evidence type="ECO:0000256" key="13">
    <source>
        <dbReference type="RuleBase" id="RU000483"/>
    </source>
</evidence>
<evidence type="ECO:0000256" key="9">
    <source>
        <dbReference type="ARBA" id="ARBA00023065"/>
    </source>
</evidence>
<organism evidence="14 15">
    <name type="scientific">Sediminihaliea albiluteola</name>
    <dbReference type="NCBI Taxonomy" id="2758564"/>
    <lineage>
        <taxon>Bacteria</taxon>
        <taxon>Pseudomonadati</taxon>
        <taxon>Pseudomonadota</taxon>
        <taxon>Gammaproteobacteria</taxon>
        <taxon>Cellvibrionales</taxon>
        <taxon>Halieaceae</taxon>
        <taxon>Sediminihaliea</taxon>
    </lineage>
</organism>
<evidence type="ECO:0000256" key="5">
    <source>
        <dbReference type="ARBA" id="ARBA00022547"/>
    </source>
</evidence>
<dbReference type="PANTHER" id="PTHR42823">
    <property type="entry name" value="ATP SYNTHASE SUBUNIT A, CHLOROPLASTIC"/>
    <property type="match status" value="1"/>
</dbReference>
<evidence type="ECO:0000256" key="1">
    <source>
        <dbReference type="ARBA" id="ARBA00004141"/>
    </source>
</evidence>
<dbReference type="InterPro" id="IPR000568">
    <property type="entry name" value="ATP_synth_F0_asu"/>
</dbReference>
<dbReference type="GO" id="GO:0005886">
    <property type="term" value="C:plasma membrane"/>
    <property type="evidence" value="ECO:0007669"/>
    <property type="project" value="UniProtKB-SubCell"/>
</dbReference>
<keyword evidence="4 12" id="KW-1003">Cell membrane</keyword>
<feature type="transmembrane region" description="Helical" evidence="12">
    <location>
        <begin position="118"/>
        <end position="144"/>
    </location>
</feature>
<feature type="transmembrane region" description="Helical" evidence="12">
    <location>
        <begin position="165"/>
        <end position="183"/>
    </location>
</feature>
<dbReference type="PRINTS" id="PR00123">
    <property type="entry name" value="ATPASEA"/>
</dbReference>
<dbReference type="GO" id="GO:0045259">
    <property type="term" value="C:proton-transporting ATP synthase complex"/>
    <property type="evidence" value="ECO:0007669"/>
    <property type="project" value="UniProtKB-KW"/>
</dbReference>
<dbReference type="PANTHER" id="PTHR42823:SF3">
    <property type="entry name" value="ATP SYNTHASE SUBUNIT A, CHLOROPLASTIC"/>
    <property type="match status" value="1"/>
</dbReference>
<evidence type="ECO:0000256" key="6">
    <source>
        <dbReference type="ARBA" id="ARBA00022692"/>
    </source>
</evidence>
<comment type="function">
    <text evidence="12 13">Key component of the proton channel; it plays a direct role in the translocation of protons across the membrane.</text>
</comment>
<keyword evidence="3 12" id="KW-0813">Transport</keyword>
<keyword evidence="11 12" id="KW-0066">ATP synthesis</keyword>
<accession>A0A7W2TXA0</accession>
<dbReference type="InterPro" id="IPR023011">
    <property type="entry name" value="ATP_synth_F0_asu_AS"/>
</dbReference>
<dbReference type="InterPro" id="IPR035908">
    <property type="entry name" value="F0_ATP_A_sf"/>
</dbReference>
<keyword evidence="15" id="KW-1185">Reference proteome</keyword>
<dbReference type="InterPro" id="IPR045082">
    <property type="entry name" value="ATP_syn_F0_a_bact/chloroplast"/>
</dbReference>
<dbReference type="Pfam" id="PF00119">
    <property type="entry name" value="ATP-synt_A"/>
    <property type="match status" value="1"/>
</dbReference>
<dbReference type="GO" id="GO:0046933">
    <property type="term" value="F:proton-transporting ATP synthase activity, rotational mechanism"/>
    <property type="evidence" value="ECO:0007669"/>
    <property type="project" value="UniProtKB-UniRule"/>
</dbReference>
<dbReference type="Gene3D" id="1.20.120.220">
    <property type="entry name" value="ATP synthase, F0 complex, subunit A"/>
    <property type="match status" value="1"/>
</dbReference>
<evidence type="ECO:0000256" key="4">
    <source>
        <dbReference type="ARBA" id="ARBA00022475"/>
    </source>
</evidence>
<proteinExistence type="inferred from homology"/>
<dbReference type="NCBIfam" id="TIGR01131">
    <property type="entry name" value="ATP_synt_6_or_A"/>
    <property type="match status" value="1"/>
</dbReference>
<comment type="similarity">
    <text evidence="2 12 13">Belongs to the ATPase A chain family.</text>
</comment>
<keyword evidence="6 12" id="KW-0812">Transmembrane</keyword>
<keyword evidence="5 12" id="KW-0138">CF(0)</keyword>
<evidence type="ECO:0000256" key="2">
    <source>
        <dbReference type="ARBA" id="ARBA00006810"/>
    </source>
</evidence>
<evidence type="ECO:0000313" key="15">
    <source>
        <dbReference type="Proteomes" id="UP000539350"/>
    </source>
</evidence>
<evidence type="ECO:0000256" key="7">
    <source>
        <dbReference type="ARBA" id="ARBA00022781"/>
    </source>
</evidence>
<feature type="transmembrane region" description="Helical" evidence="12">
    <location>
        <begin position="237"/>
        <end position="257"/>
    </location>
</feature>
<evidence type="ECO:0000256" key="10">
    <source>
        <dbReference type="ARBA" id="ARBA00023136"/>
    </source>
</evidence>
<keyword evidence="10 12" id="KW-0472">Membrane</keyword>
<dbReference type="SUPFAM" id="SSF81336">
    <property type="entry name" value="F1F0 ATP synthase subunit A"/>
    <property type="match status" value="1"/>
</dbReference>
<keyword evidence="7 12" id="KW-0375">Hydrogen ion transport</keyword>
<dbReference type="CDD" id="cd00310">
    <property type="entry name" value="ATP-synt_Fo_a_6"/>
    <property type="match status" value="1"/>
</dbReference>
<dbReference type="FunFam" id="1.20.120.220:FF:000002">
    <property type="entry name" value="ATP synthase subunit a"/>
    <property type="match status" value="1"/>
</dbReference>
<dbReference type="NCBIfam" id="NF004477">
    <property type="entry name" value="PRK05815.1-1"/>
    <property type="match status" value="1"/>
</dbReference>
<comment type="caution">
    <text evidence="14">The sequence shown here is derived from an EMBL/GenBank/DDBJ whole genome shotgun (WGS) entry which is preliminary data.</text>
</comment>
<reference evidence="14 15" key="1">
    <citation type="submission" date="2020-07" db="EMBL/GenBank/DDBJ databases">
        <title>Halieaceae bacterium, F7430, whole genome shotgun sequencing project.</title>
        <authorList>
            <person name="Jiang S."/>
            <person name="Liu Z.W."/>
            <person name="Du Z.J."/>
        </authorList>
    </citation>
    <scope>NUCLEOTIDE SEQUENCE [LARGE SCALE GENOMIC DNA]</scope>
    <source>
        <strain evidence="14 15">F7430</strain>
    </source>
</reference>
<protein>
    <recommendedName>
        <fullName evidence="12 13">ATP synthase subunit a</fullName>
    </recommendedName>
    <alternativeName>
        <fullName evidence="12">ATP synthase F0 sector subunit a</fullName>
    </alternativeName>
    <alternativeName>
        <fullName evidence="12">F-ATPase subunit 6</fullName>
    </alternativeName>
</protein>
<evidence type="ECO:0000256" key="3">
    <source>
        <dbReference type="ARBA" id="ARBA00022448"/>
    </source>
</evidence>